<dbReference type="CDD" id="cd06550">
    <property type="entry name" value="TM_ABC_iron-siderophores_like"/>
    <property type="match status" value="1"/>
</dbReference>
<feature type="transmembrane region" description="Helical" evidence="8">
    <location>
        <begin position="324"/>
        <end position="341"/>
    </location>
</feature>
<evidence type="ECO:0000256" key="2">
    <source>
        <dbReference type="ARBA" id="ARBA00007935"/>
    </source>
</evidence>
<dbReference type="PANTHER" id="PTHR30472">
    <property type="entry name" value="FERRIC ENTEROBACTIN TRANSPORT SYSTEM PERMEASE PROTEIN"/>
    <property type="match status" value="1"/>
</dbReference>
<feature type="transmembrane region" description="Helical" evidence="8">
    <location>
        <begin position="254"/>
        <end position="278"/>
    </location>
</feature>
<dbReference type="KEGG" id="pcx:LPB68_17620"/>
<evidence type="ECO:0000256" key="7">
    <source>
        <dbReference type="ARBA" id="ARBA00023136"/>
    </source>
</evidence>
<dbReference type="STRING" id="1763538.LPB68_17620"/>
<feature type="transmembrane region" description="Helical" evidence="8">
    <location>
        <begin position="205"/>
        <end position="225"/>
    </location>
</feature>
<evidence type="ECO:0000256" key="4">
    <source>
        <dbReference type="ARBA" id="ARBA00022475"/>
    </source>
</evidence>
<dbReference type="GO" id="GO:0033214">
    <property type="term" value="P:siderophore-iron import into cell"/>
    <property type="evidence" value="ECO:0007669"/>
    <property type="project" value="TreeGrafter"/>
</dbReference>
<keyword evidence="10" id="KW-1185">Reference proteome</keyword>
<dbReference type="EMBL" id="LSFN01000005">
    <property type="protein sequence ID" value="OAB77148.1"/>
    <property type="molecule type" value="Genomic_DNA"/>
</dbReference>
<evidence type="ECO:0000256" key="1">
    <source>
        <dbReference type="ARBA" id="ARBA00004651"/>
    </source>
</evidence>
<evidence type="ECO:0000256" key="3">
    <source>
        <dbReference type="ARBA" id="ARBA00022448"/>
    </source>
</evidence>
<evidence type="ECO:0000313" key="10">
    <source>
        <dbReference type="Proteomes" id="UP000077134"/>
    </source>
</evidence>
<accession>A0A167G2R2</accession>
<feature type="transmembrane region" description="Helical" evidence="8">
    <location>
        <begin position="163"/>
        <end position="185"/>
    </location>
</feature>
<dbReference type="Pfam" id="PF01032">
    <property type="entry name" value="FecCD"/>
    <property type="match status" value="1"/>
</dbReference>
<organism evidence="9 10">
    <name type="scientific">Paenibacillus crassostreae</name>
    <dbReference type="NCBI Taxonomy" id="1763538"/>
    <lineage>
        <taxon>Bacteria</taxon>
        <taxon>Bacillati</taxon>
        <taxon>Bacillota</taxon>
        <taxon>Bacilli</taxon>
        <taxon>Bacillales</taxon>
        <taxon>Paenibacillaceae</taxon>
        <taxon>Paenibacillus</taxon>
    </lineage>
</organism>
<feature type="transmembrane region" description="Helical" evidence="8">
    <location>
        <begin position="21"/>
        <end position="41"/>
    </location>
</feature>
<dbReference type="RefSeq" id="WP_068656522.1">
    <property type="nucleotide sequence ID" value="NZ_CP017770.1"/>
</dbReference>
<dbReference type="SUPFAM" id="SSF81345">
    <property type="entry name" value="ABC transporter involved in vitamin B12 uptake, BtuC"/>
    <property type="match status" value="1"/>
</dbReference>
<gene>
    <name evidence="9" type="ORF">PNBC_07115</name>
</gene>
<comment type="caution">
    <text evidence="9">The sequence shown here is derived from an EMBL/GenBank/DDBJ whole genome shotgun (WGS) entry which is preliminary data.</text>
</comment>
<name>A0A167G2R2_9BACL</name>
<feature type="transmembrane region" description="Helical" evidence="8">
    <location>
        <begin position="293"/>
        <end position="312"/>
    </location>
</feature>
<dbReference type="FunFam" id="1.10.3470.10:FF:000001">
    <property type="entry name" value="Vitamin B12 ABC transporter permease BtuC"/>
    <property type="match status" value="1"/>
</dbReference>
<reference evidence="9 10" key="1">
    <citation type="submission" date="2016-02" db="EMBL/GenBank/DDBJ databases">
        <title>Paenibacillus sp. LPB0068, isolated from Crassostrea gigas.</title>
        <authorList>
            <person name="Shin S.-K."/>
            <person name="Yi H."/>
        </authorList>
    </citation>
    <scope>NUCLEOTIDE SEQUENCE [LARGE SCALE GENOMIC DNA]</scope>
    <source>
        <strain evidence="9 10">LPB0068</strain>
    </source>
</reference>
<evidence type="ECO:0000313" key="9">
    <source>
        <dbReference type="EMBL" id="OAB77148.1"/>
    </source>
</evidence>
<dbReference type="Proteomes" id="UP000077134">
    <property type="component" value="Unassembled WGS sequence"/>
</dbReference>
<evidence type="ECO:0000256" key="8">
    <source>
        <dbReference type="SAM" id="Phobius"/>
    </source>
</evidence>
<comment type="subcellular location">
    <subcellularLocation>
        <location evidence="1">Cell membrane</location>
        <topology evidence="1">Multi-pass membrane protein</topology>
    </subcellularLocation>
</comment>
<dbReference type="PANTHER" id="PTHR30472:SF64">
    <property type="entry name" value="IRON(3+)-HYDROXAMATE IMPORT SYSTEM PERMEASE PROTEIN FHUG"/>
    <property type="match status" value="1"/>
</dbReference>
<dbReference type="InterPro" id="IPR037294">
    <property type="entry name" value="ABC_BtuC-like"/>
</dbReference>
<feature type="transmembrane region" description="Helical" evidence="8">
    <location>
        <begin position="127"/>
        <end position="151"/>
    </location>
</feature>
<keyword evidence="6 8" id="KW-1133">Transmembrane helix</keyword>
<proteinExistence type="inferred from homology"/>
<evidence type="ECO:0000256" key="5">
    <source>
        <dbReference type="ARBA" id="ARBA00022692"/>
    </source>
</evidence>
<feature type="transmembrane region" description="Helical" evidence="8">
    <location>
        <begin position="102"/>
        <end position="121"/>
    </location>
</feature>
<feature type="transmembrane region" description="Helical" evidence="8">
    <location>
        <begin position="70"/>
        <end position="90"/>
    </location>
</feature>
<dbReference type="GO" id="GO:0005886">
    <property type="term" value="C:plasma membrane"/>
    <property type="evidence" value="ECO:0007669"/>
    <property type="project" value="UniProtKB-SubCell"/>
</dbReference>
<keyword evidence="4" id="KW-1003">Cell membrane</keyword>
<sequence length="344" mass="36894">MKLNKLNRPEKVKKKSYKITLILIFAFLIFITFIISMNTGVSTLTPMEVLNTILGQGTDFQNLILFEFRLPRIIISILVGAGLAVSGCILQGVTRNPLADPGLLGITIGAGLAVVLFVSFFPSNTPAPTLLLPFLALLGASLTGMVIYLLAYSKQDGLIPIRLILVGIAVSAGLGAILTVLSLRLNHNDYDMIAVWLVGRIWGSSWDFVLALIPWLVILLPYAFYKARILDAFGFGDKVATGFGISVEKERMKLLGIAIALAASCVSVSGGIAFVGLIGPHLARRLIGPQHKYLLPASALIGALMLILADTLGRAILQPTEIPAGIVVALIGAPYFLYMLAREV</sequence>
<keyword evidence="7 8" id="KW-0472">Membrane</keyword>
<dbReference type="AlphaFoldDB" id="A0A167G2R2"/>
<dbReference type="OrthoDB" id="9811721at2"/>
<protein>
    <submittedName>
        <fullName evidence="9">Iron ABC transporter permease</fullName>
    </submittedName>
</protein>
<keyword evidence="3" id="KW-0813">Transport</keyword>
<comment type="similarity">
    <text evidence="2">Belongs to the binding-protein-dependent transport system permease family. FecCD subfamily.</text>
</comment>
<dbReference type="InterPro" id="IPR000522">
    <property type="entry name" value="ABC_transptr_permease_BtuC"/>
</dbReference>
<dbReference type="GO" id="GO:0022857">
    <property type="term" value="F:transmembrane transporter activity"/>
    <property type="evidence" value="ECO:0007669"/>
    <property type="project" value="InterPro"/>
</dbReference>
<keyword evidence="5 8" id="KW-0812">Transmembrane</keyword>
<evidence type="ECO:0000256" key="6">
    <source>
        <dbReference type="ARBA" id="ARBA00022989"/>
    </source>
</evidence>
<dbReference type="Gene3D" id="1.10.3470.10">
    <property type="entry name" value="ABC transporter involved in vitamin B12 uptake, BtuC"/>
    <property type="match status" value="1"/>
</dbReference>